<dbReference type="PANTHER" id="PTHR25465">
    <property type="entry name" value="B-BOX DOMAIN CONTAINING"/>
    <property type="match status" value="1"/>
</dbReference>
<evidence type="ECO:0000256" key="3">
    <source>
        <dbReference type="ARBA" id="ARBA00022723"/>
    </source>
</evidence>
<feature type="domain" description="B30.2/SPRY" evidence="9">
    <location>
        <begin position="322"/>
        <end position="519"/>
    </location>
</feature>
<evidence type="ECO:0000259" key="11">
    <source>
        <dbReference type="PROSITE" id="PS51830"/>
    </source>
</evidence>
<dbReference type="InterPro" id="IPR045358">
    <property type="entry name" value="Ty3_capsid"/>
</dbReference>
<dbReference type="InterPro" id="IPR036875">
    <property type="entry name" value="Znf_CCHC_sf"/>
</dbReference>
<dbReference type="InterPro" id="IPR003879">
    <property type="entry name" value="Butyrophylin_SPRY"/>
</dbReference>
<dbReference type="PROSITE" id="PS50188">
    <property type="entry name" value="B302_SPRY"/>
    <property type="match status" value="2"/>
</dbReference>
<dbReference type="InterPro" id="IPR025307">
    <property type="entry name" value="FIIND_dom"/>
</dbReference>
<name>A0A3N0Z914_ANAGA</name>
<dbReference type="InterPro" id="IPR013320">
    <property type="entry name" value="ConA-like_dom_sf"/>
</dbReference>
<dbReference type="InterPro" id="IPR011029">
    <property type="entry name" value="DEATH-like_dom_sf"/>
</dbReference>
<accession>A0A3N0Z914</accession>
<dbReference type="OrthoDB" id="8869108at2759"/>
<feature type="domain" description="CARD" evidence="10">
    <location>
        <begin position="1074"/>
        <end position="1157"/>
    </location>
</feature>
<evidence type="ECO:0000313" key="13">
    <source>
        <dbReference type="Proteomes" id="UP000281406"/>
    </source>
</evidence>
<dbReference type="GO" id="GO:0005829">
    <property type="term" value="C:cytosol"/>
    <property type="evidence" value="ECO:0007669"/>
    <property type="project" value="UniProtKB-SubCell"/>
</dbReference>
<dbReference type="Pfam" id="PF00619">
    <property type="entry name" value="CARD"/>
    <property type="match status" value="1"/>
</dbReference>
<dbReference type="Pfam" id="PF19259">
    <property type="entry name" value="Ty3_capsid"/>
    <property type="match status" value="1"/>
</dbReference>
<gene>
    <name evidence="12" type="ORF">DPX16_23315</name>
</gene>
<keyword evidence="2" id="KW-0963">Cytoplasm</keyword>
<evidence type="ECO:0000256" key="1">
    <source>
        <dbReference type="ARBA" id="ARBA00004514"/>
    </source>
</evidence>
<dbReference type="SMART" id="SM00449">
    <property type="entry name" value="SPRY"/>
    <property type="match status" value="2"/>
</dbReference>
<dbReference type="InterPro" id="IPR043136">
    <property type="entry name" value="B30.2/SPRY_sf"/>
</dbReference>
<proteinExistence type="predicted"/>
<feature type="domain" description="B30.2/SPRY" evidence="9">
    <location>
        <begin position="554"/>
        <end position="751"/>
    </location>
</feature>
<feature type="region of interest" description="Disordered" evidence="7">
    <location>
        <begin position="235"/>
        <end position="258"/>
    </location>
</feature>
<dbReference type="GO" id="GO:0042981">
    <property type="term" value="P:regulation of apoptotic process"/>
    <property type="evidence" value="ECO:0007669"/>
    <property type="project" value="InterPro"/>
</dbReference>
<dbReference type="Pfam" id="PF00622">
    <property type="entry name" value="SPRY"/>
    <property type="match status" value="2"/>
</dbReference>
<feature type="region of interest" description="Disordered" evidence="7">
    <location>
        <begin position="1051"/>
        <end position="1071"/>
    </location>
</feature>
<feature type="domain" description="FIIND" evidence="11">
    <location>
        <begin position="787"/>
        <end position="1059"/>
    </location>
</feature>
<evidence type="ECO:0000256" key="7">
    <source>
        <dbReference type="SAM" id="MobiDB-lite"/>
    </source>
</evidence>
<evidence type="ECO:0000259" key="8">
    <source>
        <dbReference type="PROSITE" id="PS50158"/>
    </source>
</evidence>
<organism evidence="12 13">
    <name type="scientific">Anabarilius grahami</name>
    <name type="common">Kanglang fish</name>
    <name type="synonym">Barilius grahami</name>
    <dbReference type="NCBI Taxonomy" id="495550"/>
    <lineage>
        <taxon>Eukaryota</taxon>
        <taxon>Metazoa</taxon>
        <taxon>Chordata</taxon>
        <taxon>Craniata</taxon>
        <taxon>Vertebrata</taxon>
        <taxon>Euteleostomi</taxon>
        <taxon>Actinopterygii</taxon>
        <taxon>Neopterygii</taxon>
        <taxon>Teleostei</taxon>
        <taxon>Ostariophysi</taxon>
        <taxon>Cypriniformes</taxon>
        <taxon>Xenocyprididae</taxon>
        <taxon>Xenocypridinae</taxon>
        <taxon>Xenocypridinae incertae sedis</taxon>
        <taxon>Anabarilius</taxon>
    </lineage>
</organism>
<evidence type="ECO:0000256" key="5">
    <source>
        <dbReference type="ARBA" id="ARBA00022833"/>
    </source>
</evidence>
<dbReference type="Proteomes" id="UP000281406">
    <property type="component" value="Unassembled WGS sequence"/>
</dbReference>
<dbReference type="PANTHER" id="PTHR25465:SF5">
    <property type="entry name" value="E3 UBIQUITIN_ISG15 LIGASE TRIM25-RELATED"/>
    <property type="match status" value="1"/>
</dbReference>
<dbReference type="PROSITE" id="PS50209">
    <property type="entry name" value="CARD"/>
    <property type="match status" value="1"/>
</dbReference>
<keyword evidence="3" id="KW-0479">Metal-binding</keyword>
<evidence type="ECO:0000259" key="9">
    <source>
        <dbReference type="PROSITE" id="PS50188"/>
    </source>
</evidence>
<dbReference type="Gene3D" id="2.60.120.920">
    <property type="match status" value="2"/>
</dbReference>
<dbReference type="InterPro" id="IPR001870">
    <property type="entry name" value="B30.2/SPRY"/>
</dbReference>
<dbReference type="AlphaFoldDB" id="A0A3N0Z914"/>
<feature type="compositionally biased region" description="Low complexity" evidence="7">
    <location>
        <begin position="26"/>
        <end position="43"/>
    </location>
</feature>
<feature type="region of interest" description="Disordered" evidence="7">
    <location>
        <begin position="19"/>
        <end position="43"/>
    </location>
</feature>
<feature type="domain" description="CCHC-type" evidence="8">
    <location>
        <begin position="270"/>
        <end position="284"/>
    </location>
</feature>
<keyword evidence="5" id="KW-0862">Zinc</keyword>
<dbReference type="GO" id="GO:0008270">
    <property type="term" value="F:zinc ion binding"/>
    <property type="evidence" value="ECO:0007669"/>
    <property type="project" value="UniProtKB-KW"/>
</dbReference>
<dbReference type="SUPFAM" id="SSF49899">
    <property type="entry name" value="Concanavalin A-like lectins/glucanases"/>
    <property type="match status" value="2"/>
</dbReference>
<dbReference type="InterPro" id="IPR001878">
    <property type="entry name" value="Znf_CCHC"/>
</dbReference>
<dbReference type="InterPro" id="IPR001315">
    <property type="entry name" value="CARD"/>
</dbReference>
<dbReference type="SUPFAM" id="SSF57756">
    <property type="entry name" value="Retrovirus zinc finger-like domains"/>
    <property type="match status" value="1"/>
</dbReference>
<dbReference type="GO" id="GO:0003676">
    <property type="term" value="F:nucleic acid binding"/>
    <property type="evidence" value="ECO:0007669"/>
    <property type="project" value="InterPro"/>
</dbReference>
<dbReference type="InterPro" id="IPR003877">
    <property type="entry name" value="SPRY_dom"/>
</dbReference>
<evidence type="ECO:0000256" key="6">
    <source>
        <dbReference type="PROSITE-ProRule" id="PRU00047"/>
    </source>
</evidence>
<dbReference type="InterPro" id="IPR006574">
    <property type="entry name" value="PRY"/>
</dbReference>
<dbReference type="EMBL" id="RJVU01004711">
    <property type="protein sequence ID" value="ROL54863.1"/>
    <property type="molecule type" value="Genomic_DNA"/>
</dbReference>
<dbReference type="CDD" id="cd16040">
    <property type="entry name" value="SPRY_PRY_SNTX"/>
    <property type="match status" value="2"/>
</dbReference>
<keyword evidence="4 6" id="KW-0863">Zinc-finger</keyword>
<evidence type="ECO:0000256" key="4">
    <source>
        <dbReference type="ARBA" id="ARBA00022771"/>
    </source>
</evidence>
<dbReference type="Pfam" id="PF13553">
    <property type="entry name" value="FIIND"/>
    <property type="match status" value="1"/>
</dbReference>
<sequence>MSQQDPLQALVDALRRTLTINPPTPSTSASPSPAPAVTSVNTVPSSSPPVYASPMATPAPYAGSAEDCSGFLLQCELVLEMQPHLYPNDTAKIAFLISQLRGKALKWADSIWSQHGAITQSYSSFTSHFREVFGKPISDSSAGEKLYNLKQGSMSIYDYALHFRTLAAVSGWNEQALITTYRQGLEPRVRLHLAAYEDNIGLEKFIQLSIRCATRMHACIQEHQGQSFSTSLLCRSEPVSSPEPANEPMEVENSRLTPTERNRRLTLNLCLYCGTPGHVISACPTRPPRPMVSAILPSTPKMKPLTTVVNLTAAATSLTVVALLDSGSAGNFISGSLYACDLTLDPNTANTRLILSEENRKITYVEDHQLYPDLPERFDEYFQVLCRESLTGRCYWEAEWSRGAVISVTYKEISRKGWSEDCVFGFSDKSWSLECSNNSFYVWHNKNSTYLPAISSSSNRVGVYVDVSAGTLSFYSVSDTHTLTHLHTFNTTFTEPLYAGFGVHYYKSSVSLCDIKPPPVRNNSDTHTTGIHLETNAMTQNALVEEDCCRVYNYEYKLLPASTKRWIFKNACDLTLDPNTANTRLILCEKNRKVTRVFQHQPYPDHIERFDDVPQVLCGESLTGRCYWEAEWSADVKISVTNKGISRKGWSDDCVFGYNDKSWSLVCSDDGFSFWHNKNRTDIPAIRSSSKRVGVYVDVSAGTLSFYSVSDTHTLTHLHTFSTTFTEPLYAGFGVHYYKSSVSLCDIKQPPVRNNSDTHTTGFSDSKPSGLNIHPLLNCQSCVHIADSDQWVQIEPSACTDEGGSKFRVSTDPGRYECVRTRMRWVCDCDVTLQYCTVDGHFLNTELERLQCNRIGPVIDVTVISGKLEEVHLPHYACLGESDPSLKDAVKVLSVKDEGITTEPVQLTRFHAKIVQPSFSLKTLIISWIMRVDEHCDLLLYMRSKVPLILHVYFFPFDDCAKEKVEKDEKSSFPIPHPRPDRPFRMKTPHILDVPGALTIHPKEGITLRRETPPNYFKVTTRLEKDLQMTLIRKEDKEEIWPATILKDELDQRDKPCPNSDQIHPKRDETRLNSDADKARYFDNHWPDLIQGITNVGFIADKLCQQQLIHEEQYSEITQSLTSQESMRKICDIIRKHRDDVKAKFISVLQEEKLYHF</sequence>
<dbReference type="InterPro" id="IPR051051">
    <property type="entry name" value="E3_ubiq-ligase_TRIM/RNF"/>
</dbReference>
<dbReference type="SMART" id="SM00589">
    <property type="entry name" value="PRY"/>
    <property type="match status" value="2"/>
</dbReference>
<dbReference type="Gene3D" id="1.10.533.10">
    <property type="entry name" value="Death Domain, Fas"/>
    <property type="match status" value="1"/>
</dbReference>
<dbReference type="FunFam" id="2.60.120.920:FF:000037">
    <property type="entry name" value="Si:dkey-191j3.2"/>
    <property type="match status" value="2"/>
</dbReference>
<protein>
    <submittedName>
        <fullName evidence="12">Stonustoxin subunit beta</fullName>
    </submittedName>
</protein>
<reference evidence="12 13" key="1">
    <citation type="submission" date="2018-10" db="EMBL/GenBank/DDBJ databases">
        <title>Genome assembly for a Yunnan-Guizhou Plateau 3E fish, Anabarilius grahami (Regan), and its evolutionary and genetic applications.</title>
        <authorList>
            <person name="Jiang W."/>
        </authorList>
    </citation>
    <scope>NUCLEOTIDE SEQUENCE [LARGE SCALE GENOMIC DNA]</scope>
    <source>
        <strain evidence="12">AG-KIZ</strain>
        <tissue evidence="12">Muscle</tissue>
    </source>
</reference>
<evidence type="ECO:0000313" key="12">
    <source>
        <dbReference type="EMBL" id="ROL54863.1"/>
    </source>
</evidence>
<keyword evidence="13" id="KW-1185">Reference proteome</keyword>
<dbReference type="Pfam" id="PF23679">
    <property type="entry name" value="UPA-FIIND"/>
    <property type="match status" value="1"/>
</dbReference>
<comment type="subcellular location">
    <subcellularLocation>
        <location evidence="1">Cytoplasm</location>
        <location evidence="1">Cytosol</location>
    </subcellularLocation>
</comment>
<evidence type="ECO:0000256" key="2">
    <source>
        <dbReference type="ARBA" id="ARBA00022490"/>
    </source>
</evidence>
<dbReference type="Pfam" id="PF13765">
    <property type="entry name" value="PRY"/>
    <property type="match status" value="2"/>
</dbReference>
<dbReference type="SUPFAM" id="SSF47986">
    <property type="entry name" value="DEATH domain"/>
    <property type="match status" value="1"/>
</dbReference>
<comment type="caution">
    <text evidence="12">The sequence shown here is derived from an EMBL/GenBank/DDBJ whole genome shotgun (WGS) entry which is preliminary data.</text>
</comment>
<dbReference type="PROSITE" id="PS50158">
    <property type="entry name" value="ZF_CCHC"/>
    <property type="match status" value="1"/>
</dbReference>
<feature type="region of interest" description="Disordered" evidence="7">
    <location>
        <begin position="969"/>
        <end position="988"/>
    </location>
</feature>
<dbReference type="PRINTS" id="PR01407">
    <property type="entry name" value="BUTYPHLNCDUF"/>
</dbReference>
<dbReference type="PROSITE" id="PS51830">
    <property type="entry name" value="FIIND"/>
    <property type="match status" value="1"/>
</dbReference>
<evidence type="ECO:0000259" key="10">
    <source>
        <dbReference type="PROSITE" id="PS50209"/>
    </source>
</evidence>